<dbReference type="SUPFAM" id="SSF81301">
    <property type="entry name" value="Nucleotidyltransferase"/>
    <property type="match status" value="1"/>
</dbReference>
<dbReference type="Gene3D" id="1.10.287.860">
    <property type="entry name" value="Nucleotidyltransferase"/>
    <property type="match status" value="1"/>
</dbReference>
<evidence type="ECO:0000256" key="2">
    <source>
        <dbReference type="SAM" id="Coils"/>
    </source>
</evidence>
<dbReference type="InterPro" id="IPR007685">
    <property type="entry name" value="RelA_SpoT"/>
</dbReference>
<dbReference type="Gene3D" id="3.30.460.10">
    <property type="entry name" value="Beta Polymerase, domain 2"/>
    <property type="match status" value="1"/>
</dbReference>
<comment type="pathway">
    <text evidence="1">Purine metabolism; ppGpp biosynthesis; ppGpp from GTP: step 1/2.</text>
</comment>
<gene>
    <name evidence="4" type="ORF">LIZ65_12395</name>
</gene>
<evidence type="ECO:0000313" key="4">
    <source>
        <dbReference type="EMBL" id="MCB7388086.1"/>
    </source>
</evidence>
<dbReference type="InterPro" id="IPR043519">
    <property type="entry name" value="NT_sf"/>
</dbReference>
<proteinExistence type="predicted"/>
<accession>A0ABS8DI19</accession>
<organism evidence="4 5">
    <name type="scientific">Bariatricus massiliensis</name>
    <dbReference type="NCBI Taxonomy" id="1745713"/>
    <lineage>
        <taxon>Bacteria</taxon>
        <taxon>Bacillati</taxon>
        <taxon>Bacillota</taxon>
        <taxon>Clostridia</taxon>
        <taxon>Lachnospirales</taxon>
        <taxon>Lachnospiraceae</taxon>
        <taxon>Bariatricus</taxon>
    </lineage>
</organism>
<dbReference type="SMART" id="SM00954">
    <property type="entry name" value="RelA_SpoT"/>
    <property type="match status" value="1"/>
</dbReference>
<keyword evidence="5" id="KW-1185">Reference proteome</keyword>
<name>A0ABS8DI19_9FIRM</name>
<dbReference type="PANTHER" id="PTHR47837:SF2">
    <property type="entry name" value="GTP PYROPHOSPHOKINASE YWAC"/>
    <property type="match status" value="1"/>
</dbReference>
<comment type="caution">
    <text evidence="4">The sequence shown here is derived from an EMBL/GenBank/DDBJ whole genome shotgun (WGS) entry which is preliminary data.</text>
</comment>
<dbReference type="RefSeq" id="WP_227183636.1">
    <property type="nucleotide sequence ID" value="NZ_JAJCIQ010000004.1"/>
</dbReference>
<dbReference type="Pfam" id="PF04607">
    <property type="entry name" value="RelA_SpoT"/>
    <property type="match status" value="1"/>
</dbReference>
<dbReference type="Proteomes" id="UP001299546">
    <property type="component" value="Unassembled WGS sequence"/>
</dbReference>
<sequence length="261" mass="30243">METLDYKTASMEADNLEAQWLNSENPEDFIRNNKNFNRLMMKYRCAIRELQTKLEVLDDEFSVANQRNPISSIKSRIKKPASIYDKLRRRGFPFTEASIVENLDDVAGVRVICPFIKDIYEVANLLTSQDDITVLKIKDYIESPKPNGYRSYHMIVEIPVFFSEGKMPMRAELQIRTIGMDFWASLDHQLHYKKDIGTGEAIEAIESELRKCAETVNETDRHMEEIKRMIAVFQTTGRLPNETVSQLSAYSLDGRPPLEHR</sequence>
<protein>
    <submittedName>
        <fullName evidence="4">GTP pyrophosphokinase family protein</fullName>
    </submittedName>
</protein>
<dbReference type="PANTHER" id="PTHR47837">
    <property type="entry name" value="GTP PYROPHOSPHOKINASE YJBM"/>
    <property type="match status" value="1"/>
</dbReference>
<reference evidence="4 5" key="1">
    <citation type="submission" date="2021-10" db="EMBL/GenBank/DDBJ databases">
        <title>Collection of gut derived symbiotic bacterial strains cultured from healthy donors.</title>
        <authorList>
            <person name="Lin H."/>
            <person name="Littmann E."/>
            <person name="Kohout C."/>
            <person name="Pamer E.G."/>
        </authorList>
    </citation>
    <scope>NUCLEOTIDE SEQUENCE [LARGE SCALE GENOMIC DNA]</scope>
    <source>
        <strain evidence="4 5">DFI.1.165</strain>
    </source>
</reference>
<feature type="domain" description="RelA/SpoT" evidence="3">
    <location>
        <begin position="75"/>
        <end position="198"/>
    </location>
</feature>
<evidence type="ECO:0000256" key="1">
    <source>
        <dbReference type="ARBA" id="ARBA00004976"/>
    </source>
</evidence>
<feature type="coiled-coil region" evidence="2">
    <location>
        <begin position="40"/>
        <end position="67"/>
    </location>
</feature>
<keyword evidence="2" id="KW-0175">Coiled coil</keyword>
<dbReference type="EMBL" id="JAJCIS010000008">
    <property type="protein sequence ID" value="MCB7388086.1"/>
    <property type="molecule type" value="Genomic_DNA"/>
</dbReference>
<evidence type="ECO:0000259" key="3">
    <source>
        <dbReference type="SMART" id="SM00954"/>
    </source>
</evidence>
<dbReference type="CDD" id="cd05399">
    <property type="entry name" value="NT_Rel-Spo_like"/>
    <property type="match status" value="1"/>
</dbReference>
<evidence type="ECO:0000313" key="5">
    <source>
        <dbReference type="Proteomes" id="UP001299546"/>
    </source>
</evidence>
<dbReference type="InterPro" id="IPR052366">
    <property type="entry name" value="GTP_Pyrophosphokinase"/>
</dbReference>